<dbReference type="EMBL" id="KB536575">
    <property type="protein sequence ID" value="EMP33257.1"/>
    <property type="molecule type" value="Genomic_DNA"/>
</dbReference>
<evidence type="ECO:0000256" key="1">
    <source>
        <dbReference type="SAM" id="MobiDB-lite"/>
    </source>
</evidence>
<reference evidence="3" key="1">
    <citation type="journal article" date="2013" name="Nat. Genet.">
        <title>The draft genomes of soft-shell turtle and green sea turtle yield insights into the development and evolution of the turtle-specific body plan.</title>
        <authorList>
            <person name="Wang Z."/>
            <person name="Pascual-Anaya J."/>
            <person name="Zadissa A."/>
            <person name="Li W."/>
            <person name="Niimura Y."/>
            <person name="Huang Z."/>
            <person name="Li C."/>
            <person name="White S."/>
            <person name="Xiong Z."/>
            <person name="Fang D."/>
            <person name="Wang B."/>
            <person name="Ming Y."/>
            <person name="Chen Y."/>
            <person name="Zheng Y."/>
            <person name="Kuraku S."/>
            <person name="Pignatelli M."/>
            <person name="Herrero J."/>
            <person name="Beal K."/>
            <person name="Nozawa M."/>
            <person name="Li Q."/>
            <person name="Wang J."/>
            <person name="Zhang H."/>
            <person name="Yu L."/>
            <person name="Shigenobu S."/>
            <person name="Wang J."/>
            <person name="Liu J."/>
            <person name="Flicek P."/>
            <person name="Searle S."/>
            <person name="Wang J."/>
            <person name="Kuratani S."/>
            <person name="Yin Y."/>
            <person name="Aken B."/>
            <person name="Zhang G."/>
            <person name="Irie N."/>
        </authorList>
    </citation>
    <scope>NUCLEOTIDE SEQUENCE [LARGE SCALE GENOMIC DNA]</scope>
</reference>
<keyword evidence="3" id="KW-1185">Reference proteome</keyword>
<dbReference type="Proteomes" id="UP000031443">
    <property type="component" value="Unassembled WGS sequence"/>
</dbReference>
<evidence type="ECO:0000313" key="2">
    <source>
        <dbReference type="EMBL" id="EMP33257.1"/>
    </source>
</evidence>
<gene>
    <name evidence="2" type="ORF">UY3_09587</name>
</gene>
<protein>
    <submittedName>
        <fullName evidence="2">Uncharacterized protein</fullName>
    </submittedName>
</protein>
<feature type="compositionally biased region" description="Polar residues" evidence="1">
    <location>
        <begin position="1"/>
        <end position="11"/>
    </location>
</feature>
<evidence type="ECO:0000313" key="3">
    <source>
        <dbReference type="Proteomes" id="UP000031443"/>
    </source>
</evidence>
<feature type="compositionally biased region" description="Basic and acidic residues" evidence="1">
    <location>
        <begin position="12"/>
        <end position="23"/>
    </location>
</feature>
<accession>M7BYT2</accession>
<proteinExistence type="predicted"/>
<name>M7BYT2_CHEMY</name>
<dbReference type="AlphaFoldDB" id="M7BYT2"/>
<sequence length="109" mass="12131">MNSLRQKVTASDQKRASTQRSDDVISPYDVSTTKRGDVMSSTPQSGVCHFRMFRRHVHKVRSPVRCRFETTFQPPVCRTKFSSGSTEGEEGKAVTDSAAAPVVLFSHKP</sequence>
<organism evidence="2 3">
    <name type="scientific">Chelonia mydas</name>
    <name type="common">Green sea-turtle</name>
    <name type="synonym">Chelonia agassizi</name>
    <dbReference type="NCBI Taxonomy" id="8469"/>
    <lineage>
        <taxon>Eukaryota</taxon>
        <taxon>Metazoa</taxon>
        <taxon>Chordata</taxon>
        <taxon>Craniata</taxon>
        <taxon>Vertebrata</taxon>
        <taxon>Euteleostomi</taxon>
        <taxon>Archelosauria</taxon>
        <taxon>Testudinata</taxon>
        <taxon>Testudines</taxon>
        <taxon>Cryptodira</taxon>
        <taxon>Durocryptodira</taxon>
        <taxon>Americhelydia</taxon>
        <taxon>Chelonioidea</taxon>
        <taxon>Cheloniidae</taxon>
        <taxon>Chelonia</taxon>
    </lineage>
</organism>
<feature type="region of interest" description="Disordered" evidence="1">
    <location>
        <begin position="1"/>
        <end position="44"/>
    </location>
</feature>